<feature type="region of interest" description="Disordered" evidence="1">
    <location>
        <begin position="1"/>
        <end position="38"/>
    </location>
</feature>
<dbReference type="EMBL" id="AKWM02000082">
    <property type="protein sequence ID" value="EKR98247.1"/>
    <property type="molecule type" value="Genomic_DNA"/>
</dbReference>
<name>A0AA87SVR1_9LEPT</name>
<sequence>MEVKDFESLNGSSRQKDAASVIPKRRIQSPTEAGVNEA</sequence>
<dbReference type="Proteomes" id="UP000001343">
    <property type="component" value="Unassembled WGS sequence"/>
</dbReference>
<evidence type="ECO:0000256" key="1">
    <source>
        <dbReference type="SAM" id="MobiDB-lite"/>
    </source>
</evidence>
<evidence type="ECO:0000313" key="2">
    <source>
        <dbReference type="EMBL" id="EKR98247.1"/>
    </source>
</evidence>
<gene>
    <name evidence="2" type="ORF">LEP1GSC125_1042</name>
</gene>
<protein>
    <submittedName>
        <fullName evidence="2">Uncharacterized protein</fullName>
    </submittedName>
</protein>
<accession>A0AA87SVR1</accession>
<dbReference type="AlphaFoldDB" id="A0AA87SVR1"/>
<reference evidence="2 3" key="1">
    <citation type="journal article" date="2014" name="Int. J. Syst. Evol. Microbiol.">
        <title>Leptospira mayottensis sp. nov., a pathogenic species of the genus Leptospira isolated from humans.</title>
        <authorList>
            <person name="Bourhy P."/>
            <person name="Collet L."/>
            <person name="Brisse S."/>
            <person name="Picardeau M."/>
        </authorList>
    </citation>
    <scope>NUCLEOTIDE SEQUENCE [LARGE SCALE GENOMIC DNA]</scope>
    <source>
        <strain evidence="2 3">200901122</strain>
    </source>
</reference>
<proteinExistence type="predicted"/>
<organism evidence="2 3">
    <name type="scientific">Leptospira mayottensis 200901122</name>
    <dbReference type="NCBI Taxonomy" id="1193010"/>
    <lineage>
        <taxon>Bacteria</taxon>
        <taxon>Pseudomonadati</taxon>
        <taxon>Spirochaetota</taxon>
        <taxon>Spirochaetia</taxon>
        <taxon>Leptospirales</taxon>
        <taxon>Leptospiraceae</taxon>
        <taxon>Leptospira</taxon>
    </lineage>
</organism>
<comment type="caution">
    <text evidence="2">The sequence shown here is derived from an EMBL/GenBank/DDBJ whole genome shotgun (WGS) entry which is preliminary data.</text>
</comment>
<evidence type="ECO:0000313" key="3">
    <source>
        <dbReference type="Proteomes" id="UP000001343"/>
    </source>
</evidence>